<evidence type="ECO:0000313" key="1">
    <source>
        <dbReference type="EMBL" id="TQR26857.1"/>
    </source>
</evidence>
<name>A0A544U7C4_LYSSH</name>
<dbReference type="AlphaFoldDB" id="A0A544U7C4"/>
<organism evidence="1 2">
    <name type="scientific">Lysinibacillus sphaericus</name>
    <name type="common">Bacillus sphaericus</name>
    <dbReference type="NCBI Taxonomy" id="1421"/>
    <lineage>
        <taxon>Bacteria</taxon>
        <taxon>Bacillati</taxon>
        <taxon>Bacillota</taxon>
        <taxon>Bacilli</taxon>
        <taxon>Bacillales</taxon>
        <taxon>Bacillaceae</taxon>
        <taxon>Lysinibacillus</taxon>
    </lineage>
</organism>
<gene>
    <name evidence="1" type="ORF">C7Y47_24025</name>
</gene>
<dbReference type="OrthoDB" id="9875740at2"/>
<dbReference type="EMBL" id="SADV01000041">
    <property type="protein sequence ID" value="TQR26857.1"/>
    <property type="molecule type" value="Genomic_DNA"/>
</dbReference>
<protein>
    <submittedName>
        <fullName evidence="1">Uncharacterized protein</fullName>
    </submittedName>
</protein>
<proteinExistence type="predicted"/>
<reference evidence="1 2" key="1">
    <citation type="submission" date="2018-03" db="EMBL/GenBank/DDBJ databases">
        <title>Aerobic endospore-forming bacteria genome sequencing and assembly.</title>
        <authorList>
            <person name="Cavalcante D.A."/>
            <person name="Driks A."/>
            <person name="Putonti C."/>
            <person name="De-Souza M.T."/>
        </authorList>
    </citation>
    <scope>NUCLEOTIDE SEQUENCE [LARGE SCALE GENOMIC DNA]</scope>
    <source>
        <strain evidence="1 2">SDF0037</strain>
    </source>
</reference>
<dbReference type="Proteomes" id="UP000317944">
    <property type="component" value="Unassembled WGS sequence"/>
</dbReference>
<dbReference type="RefSeq" id="WP_142511046.1">
    <property type="nucleotide sequence ID" value="NZ_SADV01000041.1"/>
</dbReference>
<sequence length="67" mass="7789">MSRPRYKLSKFQIVGDDEGMAVADCEIIYDGKTIPFKKPLRKENKHDVDLLLAIDKFVCKENFNQEV</sequence>
<comment type="caution">
    <text evidence="1">The sequence shown here is derived from an EMBL/GenBank/DDBJ whole genome shotgun (WGS) entry which is preliminary data.</text>
</comment>
<accession>A0A544U7C4</accession>
<evidence type="ECO:0000313" key="2">
    <source>
        <dbReference type="Proteomes" id="UP000317944"/>
    </source>
</evidence>